<protein>
    <recommendedName>
        <fullName evidence="2">DUF6534 domain-containing protein</fullName>
    </recommendedName>
</protein>
<dbReference type="STRING" id="745531.A0A0C3S068"/>
<dbReference type="InterPro" id="IPR045339">
    <property type="entry name" value="DUF6534"/>
</dbReference>
<feature type="transmembrane region" description="Helical" evidence="1">
    <location>
        <begin position="53"/>
        <end position="78"/>
    </location>
</feature>
<feature type="transmembrane region" description="Helical" evidence="1">
    <location>
        <begin position="202"/>
        <end position="228"/>
    </location>
</feature>
<dbReference type="PANTHER" id="PTHR40465:SF1">
    <property type="entry name" value="DUF6534 DOMAIN-CONTAINING PROTEIN"/>
    <property type="match status" value="1"/>
</dbReference>
<accession>A0A0C3S068</accession>
<gene>
    <name evidence="3" type="ORF">PHLGIDRAFT_387178</name>
</gene>
<reference evidence="3 4" key="1">
    <citation type="journal article" date="2014" name="PLoS Genet.">
        <title>Analysis of the Phlebiopsis gigantea genome, transcriptome and secretome provides insight into its pioneer colonization strategies of wood.</title>
        <authorList>
            <person name="Hori C."/>
            <person name="Ishida T."/>
            <person name="Igarashi K."/>
            <person name="Samejima M."/>
            <person name="Suzuki H."/>
            <person name="Master E."/>
            <person name="Ferreira P."/>
            <person name="Ruiz-Duenas F.J."/>
            <person name="Held B."/>
            <person name="Canessa P."/>
            <person name="Larrondo L.F."/>
            <person name="Schmoll M."/>
            <person name="Druzhinina I.S."/>
            <person name="Kubicek C.P."/>
            <person name="Gaskell J.A."/>
            <person name="Kersten P."/>
            <person name="St John F."/>
            <person name="Glasner J."/>
            <person name="Sabat G."/>
            <person name="Splinter BonDurant S."/>
            <person name="Syed K."/>
            <person name="Yadav J."/>
            <person name="Mgbeahuruike A.C."/>
            <person name="Kovalchuk A."/>
            <person name="Asiegbu F.O."/>
            <person name="Lackner G."/>
            <person name="Hoffmeister D."/>
            <person name="Rencoret J."/>
            <person name="Gutierrez A."/>
            <person name="Sun H."/>
            <person name="Lindquist E."/>
            <person name="Barry K."/>
            <person name="Riley R."/>
            <person name="Grigoriev I.V."/>
            <person name="Henrissat B."/>
            <person name="Kues U."/>
            <person name="Berka R.M."/>
            <person name="Martinez A.T."/>
            <person name="Covert S.F."/>
            <person name="Blanchette R.A."/>
            <person name="Cullen D."/>
        </authorList>
    </citation>
    <scope>NUCLEOTIDE SEQUENCE [LARGE SCALE GENOMIC DNA]</scope>
    <source>
        <strain evidence="3 4">11061_1 CR5-6</strain>
    </source>
</reference>
<organism evidence="3 4">
    <name type="scientific">Phlebiopsis gigantea (strain 11061_1 CR5-6)</name>
    <name type="common">White-rot fungus</name>
    <name type="synonym">Peniophora gigantea</name>
    <dbReference type="NCBI Taxonomy" id="745531"/>
    <lineage>
        <taxon>Eukaryota</taxon>
        <taxon>Fungi</taxon>
        <taxon>Dikarya</taxon>
        <taxon>Basidiomycota</taxon>
        <taxon>Agaricomycotina</taxon>
        <taxon>Agaricomycetes</taxon>
        <taxon>Polyporales</taxon>
        <taxon>Phanerochaetaceae</taxon>
        <taxon>Phlebiopsis</taxon>
    </lineage>
</organism>
<dbReference type="Pfam" id="PF20152">
    <property type="entry name" value="DUF6534"/>
    <property type="match status" value="1"/>
</dbReference>
<evidence type="ECO:0000256" key="1">
    <source>
        <dbReference type="SAM" id="Phobius"/>
    </source>
</evidence>
<feature type="domain" description="DUF6534" evidence="2">
    <location>
        <begin position="174"/>
        <end position="260"/>
    </location>
</feature>
<evidence type="ECO:0000313" key="4">
    <source>
        <dbReference type="Proteomes" id="UP000053257"/>
    </source>
</evidence>
<dbReference type="PANTHER" id="PTHR40465">
    <property type="entry name" value="CHROMOSOME 1, WHOLE GENOME SHOTGUN SEQUENCE"/>
    <property type="match status" value="1"/>
</dbReference>
<dbReference type="EMBL" id="KN840483">
    <property type="protein sequence ID" value="KIP08211.1"/>
    <property type="molecule type" value="Genomic_DNA"/>
</dbReference>
<dbReference type="Proteomes" id="UP000053257">
    <property type="component" value="Unassembled WGS sequence"/>
</dbReference>
<feature type="transmembrane region" description="Helical" evidence="1">
    <location>
        <begin position="98"/>
        <end position="118"/>
    </location>
</feature>
<proteinExistence type="predicted"/>
<keyword evidence="1" id="KW-0472">Membrane</keyword>
<keyword evidence="4" id="KW-1185">Reference proteome</keyword>
<evidence type="ECO:0000313" key="3">
    <source>
        <dbReference type="EMBL" id="KIP08211.1"/>
    </source>
</evidence>
<dbReference type="OrthoDB" id="3263055at2759"/>
<evidence type="ECO:0000259" key="2">
    <source>
        <dbReference type="Pfam" id="PF20152"/>
    </source>
</evidence>
<dbReference type="AlphaFoldDB" id="A0A0C3S068"/>
<feature type="transmembrane region" description="Helical" evidence="1">
    <location>
        <begin position="16"/>
        <end position="41"/>
    </location>
</feature>
<name>A0A0C3S068_PHLG1</name>
<keyword evidence="1" id="KW-1133">Transmembrane helix</keyword>
<sequence length="315" mass="34824">MDAGDADLPIGLSPTFGATLIGCLGMMGLYGVTSLQTFIYFSFYPDDRLSLKSLVYLIWVLDTLHIIFICHAMYYYLILNYANPSALLTGTWSLWSSMIVNCVIGCIVQGFFTARLYAVTHRVTRRWLIPTIVILVLLHLAFGLETGIWGLILQGFTDFKAKIWSSALPFAVFAVASDIVIALSLCINLWKTKAYFMTTSNVLNRLIIFAINRCLLTASIAVLEIVLFAVFPSALWYLGLDFVIGKLYANSLLATLNTRYSARARGSTVGLDSDPDRGRAAYRLGRGENGGGLVLSTVVQSMQDDASFEIEQQKT</sequence>
<feature type="transmembrane region" description="Helical" evidence="1">
    <location>
        <begin position="164"/>
        <end position="190"/>
    </location>
</feature>
<feature type="transmembrane region" description="Helical" evidence="1">
    <location>
        <begin position="127"/>
        <end position="152"/>
    </location>
</feature>
<keyword evidence="1" id="KW-0812">Transmembrane</keyword>
<feature type="transmembrane region" description="Helical" evidence="1">
    <location>
        <begin position="234"/>
        <end position="256"/>
    </location>
</feature>
<dbReference type="HOGENOM" id="CLU_046025_5_0_1"/>